<evidence type="ECO:0000313" key="8">
    <source>
        <dbReference type="Proteomes" id="UP000677126"/>
    </source>
</evidence>
<evidence type="ECO:0000256" key="3">
    <source>
        <dbReference type="ARBA" id="ARBA00022837"/>
    </source>
</evidence>
<dbReference type="Pfam" id="PF05048">
    <property type="entry name" value="NosD"/>
    <property type="match status" value="1"/>
</dbReference>
<dbReference type="CDD" id="cd11304">
    <property type="entry name" value="Cadherin_repeat"/>
    <property type="match status" value="4"/>
</dbReference>
<evidence type="ECO:0000256" key="5">
    <source>
        <dbReference type="SAM" id="MobiDB-lite"/>
    </source>
</evidence>
<protein>
    <submittedName>
        <fullName evidence="7">Right-handed parallel beta-helix repeat-containing protein</fullName>
    </submittedName>
</protein>
<dbReference type="InterPro" id="IPR015919">
    <property type="entry name" value="Cadherin-like_sf"/>
</dbReference>
<keyword evidence="2" id="KW-0677">Repeat</keyword>
<dbReference type="PRINTS" id="PR00205">
    <property type="entry name" value="CADHERIN"/>
</dbReference>
<dbReference type="InterPro" id="IPR007742">
    <property type="entry name" value="NosD_dom"/>
</dbReference>
<feature type="domain" description="Cadherin" evidence="6">
    <location>
        <begin position="611"/>
        <end position="707"/>
    </location>
</feature>
<dbReference type="InterPro" id="IPR001343">
    <property type="entry name" value="Hemolysn_Ca-bd"/>
</dbReference>
<dbReference type="Gene3D" id="2.60.40.60">
    <property type="entry name" value="Cadherins"/>
    <property type="match status" value="3"/>
</dbReference>
<dbReference type="Proteomes" id="UP000677126">
    <property type="component" value="Chromosome"/>
</dbReference>
<dbReference type="SUPFAM" id="SSF49313">
    <property type="entry name" value="Cadherin-like"/>
    <property type="match status" value="3"/>
</dbReference>
<keyword evidence="3" id="KW-0106">Calcium</keyword>
<reference evidence="7 8" key="1">
    <citation type="journal article" date="2021" name="Int. J. Syst. Evol. Microbiol.">
        <title>Novosphingobium decolorationis sp. nov., an aniline blue-decolourizing bacterium isolated from East Pacific sediment.</title>
        <authorList>
            <person name="Chen X."/>
            <person name="Dong B."/>
            <person name="Chen T."/>
            <person name="Ren N."/>
            <person name="Wang J."/>
            <person name="Xu Y."/>
            <person name="Yang J."/>
            <person name="Zhu S."/>
            <person name="Chen J."/>
        </authorList>
    </citation>
    <scope>NUCLEOTIDE SEQUENCE [LARGE SCALE GENOMIC DNA]</scope>
    <source>
        <strain evidence="7 8">502str22</strain>
    </source>
</reference>
<dbReference type="Pfam" id="PF00353">
    <property type="entry name" value="HemolysinCabind"/>
    <property type="match status" value="4"/>
</dbReference>
<feature type="region of interest" description="Disordered" evidence="5">
    <location>
        <begin position="150"/>
        <end position="213"/>
    </location>
</feature>
<evidence type="ECO:0000313" key="7">
    <source>
        <dbReference type="EMBL" id="QVM85301.1"/>
    </source>
</evidence>
<dbReference type="InterPro" id="IPR011049">
    <property type="entry name" value="Serralysin-like_metalloprot_C"/>
</dbReference>
<dbReference type="Gene3D" id="2.150.10.10">
    <property type="entry name" value="Serralysin-like metalloprotease, C-terminal"/>
    <property type="match status" value="3"/>
</dbReference>
<dbReference type="SMART" id="SM00112">
    <property type="entry name" value="CA"/>
    <property type="match status" value="4"/>
</dbReference>
<dbReference type="SUPFAM" id="SSF51120">
    <property type="entry name" value="beta-Roll"/>
    <property type="match status" value="2"/>
</dbReference>
<proteinExistence type="predicted"/>
<keyword evidence="8" id="KW-1185">Reference proteome</keyword>
<gene>
    <name evidence="7" type="ORF">HT578_17810</name>
</gene>
<dbReference type="PRINTS" id="PR00313">
    <property type="entry name" value="CABNDNGRPT"/>
</dbReference>
<evidence type="ECO:0000256" key="4">
    <source>
        <dbReference type="ARBA" id="ARBA00023136"/>
    </source>
</evidence>
<feature type="region of interest" description="Disordered" evidence="5">
    <location>
        <begin position="1"/>
        <end position="21"/>
    </location>
</feature>
<dbReference type="InterPro" id="IPR039808">
    <property type="entry name" value="Cadherin"/>
</dbReference>
<dbReference type="InterPro" id="IPR002126">
    <property type="entry name" value="Cadherin-like_dom"/>
</dbReference>
<feature type="domain" description="Cadherin" evidence="6">
    <location>
        <begin position="400"/>
        <end position="504"/>
    </location>
</feature>
<evidence type="ECO:0000256" key="1">
    <source>
        <dbReference type="ARBA" id="ARBA00004370"/>
    </source>
</evidence>
<dbReference type="EMBL" id="CP054856">
    <property type="protein sequence ID" value="QVM85301.1"/>
    <property type="molecule type" value="Genomic_DNA"/>
</dbReference>
<comment type="subcellular location">
    <subcellularLocation>
        <location evidence="1">Membrane</location>
    </subcellularLocation>
</comment>
<organism evidence="7 8">
    <name type="scientific">Novosphingobium decolorationis</name>
    <dbReference type="NCBI Taxonomy" id="2698673"/>
    <lineage>
        <taxon>Bacteria</taxon>
        <taxon>Pseudomonadati</taxon>
        <taxon>Pseudomonadota</taxon>
        <taxon>Alphaproteobacteria</taxon>
        <taxon>Sphingomonadales</taxon>
        <taxon>Sphingomonadaceae</taxon>
        <taxon>Novosphingobium</taxon>
    </lineage>
</organism>
<dbReference type="PROSITE" id="PS00330">
    <property type="entry name" value="HEMOLYSIN_CALCIUM"/>
    <property type="match status" value="2"/>
</dbReference>
<dbReference type="PANTHER" id="PTHR24027">
    <property type="entry name" value="CADHERIN-23"/>
    <property type="match status" value="1"/>
</dbReference>
<dbReference type="PANTHER" id="PTHR24027:SF438">
    <property type="entry name" value="CADHERIN 23"/>
    <property type="match status" value="1"/>
</dbReference>
<dbReference type="InterPro" id="IPR018511">
    <property type="entry name" value="Hemolysin-typ_Ca-bd_CS"/>
</dbReference>
<feature type="domain" description="Cadherin" evidence="6">
    <location>
        <begin position="505"/>
        <end position="602"/>
    </location>
</feature>
<dbReference type="PROSITE" id="PS50268">
    <property type="entry name" value="CADHERIN_2"/>
    <property type="match status" value="3"/>
</dbReference>
<accession>A0ABX8EAU6</accession>
<evidence type="ECO:0000259" key="6">
    <source>
        <dbReference type="PROSITE" id="PS50268"/>
    </source>
</evidence>
<feature type="compositionally biased region" description="Gly residues" evidence="5">
    <location>
        <begin position="182"/>
        <end position="204"/>
    </location>
</feature>
<name>A0ABX8EAU6_9SPHN</name>
<dbReference type="Pfam" id="PF00028">
    <property type="entry name" value="Cadherin"/>
    <property type="match status" value="1"/>
</dbReference>
<sequence>MRRCSTSRGTPSTRAAKASTSRGAGATDLIAQNGIVLVSDADATLSGNTISGFAYSPGTWSAAGILAYDAGVVDITGNTLTAPSTSGSLGIYLYDTEASAITGNSLTGTGQALTQAGAFETAHSEDTAAPNSFAGNLRNLDIAPDVSPTSYRVHGSPGDDVLVGSDGEDVLSGNGGDDRLVGGNGGDDLSGGAGNDTLEGGGGSDLLDGGDGDDTIQAGGGRDIIRFSAGLDTVNGGAGQDTLLLTGTAADYAILVLGLDHFRITRHADGAVTEATSIETLGFVPAEPLVANDDIFAVTAGDLHVLDVLGNDMGTGMIIGAGLTAGDVTLSVTGAGDALELDLTAAYAYLDAGETGAVNIAYLLSDGASSSDVGFVTVTILGVADPVGAVGDIDGAINAVAEGLAAGAATGITARAIDPDTTNWVNYSLLDDADGAFVIDAASGVVTTALTLDREGAGGASRAITVAATSSDGTSSQANFTIAVTDTSDAAISAVSDTDMAPDRVLEGAAAGTRAGLTAFASDPDLAETVTYSLDDDAGGAFTIASDSGVISVADGTLIDRESAASLDVTVRATSSDGSHEVRTFAIAIADDDEFDVSAPLDTLGAPGGLVTENAGLGTAPGIHVSAQDADATTNGVSYSLLDDDGGRFLVSATSGEVLVAGSVDREDGARRFITVRATSDDGSHADTTFEIQVADVNEFAVTTPMDSDAGENLVGAAPAEGDYTGITVSASDGDATLNSITYALLAGGDDFAIDALTGVVTVGAGFDTSGPVTRAITVEALWADGSRAQASFDISVGSAFTILDGTSVRDTLDGTSGRDVLNGLGDNDTYYVDSLGDTVIEDALGGTTDTVISEISITELFAHVENLELAGTGDLDATGNALDNKITGNGGANVLAGGDGRDKLYDEGGNDTLIGGDEVDILDGGAGDDVLIGNAGRNILTGGAGADMFVLANMPADATTYDKIKDFEALDGDLVALEGAVFTALGLTVEAGEIVMGTEALEADDFLIFDAGSGKLYYDADGSGAGEAQQIALLDGVTTLSEADFLIL</sequence>
<keyword evidence="4" id="KW-0472">Membrane</keyword>
<evidence type="ECO:0000256" key="2">
    <source>
        <dbReference type="ARBA" id="ARBA00022737"/>
    </source>
</evidence>